<name>A0A1G2HMY5_9BACT</name>
<dbReference type="InterPro" id="IPR027417">
    <property type="entry name" value="P-loop_NTPase"/>
</dbReference>
<comment type="caution">
    <text evidence="1">The sequence shown here is derived from an EMBL/GenBank/DDBJ whole genome shotgun (WGS) entry which is preliminary data.</text>
</comment>
<dbReference type="Proteomes" id="UP000176855">
    <property type="component" value="Unassembled WGS sequence"/>
</dbReference>
<organism evidence="1 2">
    <name type="scientific">Candidatus Staskawiczbacteria bacterium RIFCSPHIGHO2_01_FULL_39_25</name>
    <dbReference type="NCBI Taxonomy" id="1802202"/>
    <lineage>
        <taxon>Bacteria</taxon>
        <taxon>Candidatus Staskawicziibacteriota</taxon>
    </lineage>
</organism>
<dbReference type="EMBL" id="MHOO01000011">
    <property type="protein sequence ID" value="OGZ63846.1"/>
    <property type="molecule type" value="Genomic_DNA"/>
</dbReference>
<dbReference type="PANTHER" id="PTHR35810:SF1">
    <property type="entry name" value="CYTOPLASMIC PROTEIN"/>
    <property type="match status" value="1"/>
</dbReference>
<dbReference type="SUPFAM" id="SSF52540">
    <property type="entry name" value="P-loop containing nucleoside triphosphate hydrolases"/>
    <property type="match status" value="1"/>
</dbReference>
<dbReference type="AlphaFoldDB" id="A0A1G2HMY5"/>
<dbReference type="STRING" id="1802202.A2730_00980"/>
<dbReference type="PANTHER" id="PTHR35810">
    <property type="entry name" value="CYTOPLASMIC PROTEIN-RELATED"/>
    <property type="match status" value="1"/>
</dbReference>
<gene>
    <name evidence="1" type="ORF">A2730_00980</name>
</gene>
<accession>A0A1G2HMY5</accession>
<sequence>MKKQLHFILLNGAMGSGKSTVAELLGKKLERTAILEIEEKSNMHFLHIANSDKPVAMYSLDVILSVGYRTNSIIAIEFRKWATKTLRERITKGYTINKKQIAKNYDAFMKSVGDIQALLPEHVAIVN</sequence>
<protein>
    <submittedName>
        <fullName evidence="1">Uncharacterized protein</fullName>
    </submittedName>
</protein>
<evidence type="ECO:0000313" key="1">
    <source>
        <dbReference type="EMBL" id="OGZ63846.1"/>
    </source>
</evidence>
<proteinExistence type="predicted"/>
<reference evidence="1 2" key="1">
    <citation type="journal article" date="2016" name="Nat. Commun.">
        <title>Thousands of microbial genomes shed light on interconnected biogeochemical processes in an aquifer system.</title>
        <authorList>
            <person name="Anantharaman K."/>
            <person name="Brown C.T."/>
            <person name="Hug L.A."/>
            <person name="Sharon I."/>
            <person name="Castelle C.J."/>
            <person name="Probst A.J."/>
            <person name="Thomas B.C."/>
            <person name="Singh A."/>
            <person name="Wilkins M.J."/>
            <person name="Karaoz U."/>
            <person name="Brodie E.L."/>
            <person name="Williams K.H."/>
            <person name="Hubbard S.S."/>
            <person name="Banfield J.F."/>
        </authorList>
    </citation>
    <scope>NUCLEOTIDE SEQUENCE [LARGE SCALE GENOMIC DNA]</scope>
</reference>
<dbReference type="Gene3D" id="3.40.50.300">
    <property type="entry name" value="P-loop containing nucleotide triphosphate hydrolases"/>
    <property type="match status" value="1"/>
</dbReference>
<dbReference type="Pfam" id="PF13310">
    <property type="entry name" value="Virulence_RhuM"/>
    <property type="match status" value="1"/>
</dbReference>
<dbReference type="InterPro" id="IPR011204">
    <property type="entry name" value="Virulence_RhuM-like"/>
</dbReference>
<evidence type="ECO:0000313" key="2">
    <source>
        <dbReference type="Proteomes" id="UP000176855"/>
    </source>
</evidence>